<dbReference type="Gene3D" id="3.40.190.10">
    <property type="entry name" value="Periplasmic binding protein-like II"/>
    <property type="match status" value="2"/>
</dbReference>
<evidence type="ECO:0000256" key="5">
    <source>
        <dbReference type="ARBA" id="ARBA00023163"/>
    </source>
</evidence>
<sequence>MLSNFTLRQLAYFVTAAEEGSTSKAAEVLHLNQSSMSSALTELESIIGVALFLRRRGKGLTLTPVGEELLPAARRTLRSASEFEWLSRTLQTEDRGTLNIGCFDTIAPAYLPRIMAAYRERFPGVQVKITESNQDGLINALEGGRIEMAITYSVGLPPTLETSLVADPLPHALLPAGHRLAREKSVALSQLSSEQFVMINNSPARELIIELFERQGLQPRILHHSSNFDHVRAMVHQGIGYTLISQIPGTTPPHWGDGVVPVPLKGEHPGHAIVIAVPKDSTLTRRARHFRTVAGEFRELTGGHVPGVPTRLRG</sequence>
<evidence type="ECO:0000256" key="2">
    <source>
        <dbReference type="ARBA" id="ARBA00023015"/>
    </source>
</evidence>
<dbReference type="PANTHER" id="PTHR30346">
    <property type="entry name" value="TRANSCRIPTIONAL DUAL REGULATOR HCAR-RELATED"/>
    <property type="match status" value="1"/>
</dbReference>
<dbReference type="InterPro" id="IPR000847">
    <property type="entry name" value="LysR_HTH_N"/>
</dbReference>
<dbReference type="PANTHER" id="PTHR30346:SF0">
    <property type="entry name" value="HCA OPERON TRANSCRIPTIONAL ACTIVATOR HCAR"/>
    <property type="match status" value="1"/>
</dbReference>
<comment type="similarity">
    <text evidence="1">Belongs to the LysR transcriptional regulatory family.</text>
</comment>
<dbReference type="SUPFAM" id="SSF53850">
    <property type="entry name" value="Periplasmic binding protein-like II"/>
    <property type="match status" value="1"/>
</dbReference>
<evidence type="ECO:0000256" key="1">
    <source>
        <dbReference type="ARBA" id="ARBA00009437"/>
    </source>
</evidence>
<protein>
    <submittedName>
        <fullName evidence="7">LysR substrate-binding domain-containing protein</fullName>
    </submittedName>
</protein>
<accession>A0ABT2FXU1</accession>
<dbReference type="InterPro" id="IPR036390">
    <property type="entry name" value="WH_DNA-bd_sf"/>
</dbReference>
<dbReference type="Proteomes" id="UP001205965">
    <property type="component" value="Unassembled WGS sequence"/>
</dbReference>
<dbReference type="Pfam" id="PF03466">
    <property type="entry name" value="LysR_substrate"/>
    <property type="match status" value="1"/>
</dbReference>
<keyword evidence="3" id="KW-0238">DNA-binding</keyword>
<evidence type="ECO:0000313" key="8">
    <source>
        <dbReference type="Proteomes" id="UP001205965"/>
    </source>
</evidence>
<evidence type="ECO:0000259" key="6">
    <source>
        <dbReference type="PROSITE" id="PS50931"/>
    </source>
</evidence>
<comment type="caution">
    <text evidence="7">The sequence shown here is derived from an EMBL/GenBank/DDBJ whole genome shotgun (WGS) entry which is preliminary data.</text>
</comment>
<feature type="domain" description="HTH lysR-type" evidence="6">
    <location>
        <begin position="5"/>
        <end position="63"/>
    </location>
</feature>
<dbReference type="EMBL" id="JANWTC010000007">
    <property type="protein sequence ID" value="MCS5480053.1"/>
    <property type="molecule type" value="Genomic_DNA"/>
</dbReference>
<gene>
    <name evidence="7" type="ORF">NYP18_10345</name>
</gene>
<organism evidence="7 8">
    <name type="scientific">Corynebacterium lemuris</name>
    <dbReference type="NCBI Taxonomy" id="1859292"/>
    <lineage>
        <taxon>Bacteria</taxon>
        <taxon>Bacillati</taxon>
        <taxon>Actinomycetota</taxon>
        <taxon>Actinomycetes</taxon>
        <taxon>Mycobacteriales</taxon>
        <taxon>Corynebacteriaceae</taxon>
        <taxon>Corynebacterium</taxon>
    </lineage>
</organism>
<keyword evidence="5" id="KW-0804">Transcription</keyword>
<dbReference type="InterPro" id="IPR036388">
    <property type="entry name" value="WH-like_DNA-bd_sf"/>
</dbReference>
<keyword evidence="2" id="KW-0805">Transcription regulation</keyword>
<dbReference type="InterPro" id="IPR005119">
    <property type="entry name" value="LysR_subst-bd"/>
</dbReference>
<dbReference type="RefSeq" id="WP_259428109.1">
    <property type="nucleotide sequence ID" value="NZ_JANWTC010000007.1"/>
</dbReference>
<name>A0ABT2FXU1_9CORY</name>
<keyword evidence="4" id="KW-0010">Activator</keyword>
<dbReference type="PRINTS" id="PR00039">
    <property type="entry name" value="HTHLYSR"/>
</dbReference>
<dbReference type="PROSITE" id="PS50931">
    <property type="entry name" value="HTH_LYSR"/>
    <property type="match status" value="1"/>
</dbReference>
<keyword evidence="8" id="KW-1185">Reference proteome</keyword>
<dbReference type="Gene3D" id="1.10.10.10">
    <property type="entry name" value="Winged helix-like DNA-binding domain superfamily/Winged helix DNA-binding domain"/>
    <property type="match status" value="1"/>
</dbReference>
<evidence type="ECO:0000256" key="4">
    <source>
        <dbReference type="ARBA" id="ARBA00023159"/>
    </source>
</evidence>
<proteinExistence type="inferred from homology"/>
<reference evidence="7 8" key="1">
    <citation type="submission" date="2022-08" db="EMBL/GenBank/DDBJ databases">
        <title>YIM 101645 draft genome.</title>
        <authorList>
            <person name="Chen X."/>
        </authorList>
    </citation>
    <scope>NUCLEOTIDE SEQUENCE [LARGE SCALE GENOMIC DNA]</scope>
    <source>
        <strain evidence="7 8">YIM 101645</strain>
    </source>
</reference>
<evidence type="ECO:0000313" key="7">
    <source>
        <dbReference type="EMBL" id="MCS5480053.1"/>
    </source>
</evidence>
<dbReference type="SUPFAM" id="SSF46785">
    <property type="entry name" value="Winged helix' DNA-binding domain"/>
    <property type="match status" value="1"/>
</dbReference>
<evidence type="ECO:0000256" key="3">
    <source>
        <dbReference type="ARBA" id="ARBA00023125"/>
    </source>
</evidence>
<dbReference type="Pfam" id="PF00126">
    <property type="entry name" value="HTH_1"/>
    <property type="match status" value="1"/>
</dbReference>